<evidence type="ECO:0000313" key="4">
    <source>
        <dbReference type="Proteomes" id="UP001159427"/>
    </source>
</evidence>
<evidence type="ECO:0000256" key="2">
    <source>
        <dbReference type="SAM" id="Phobius"/>
    </source>
</evidence>
<evidence type="ECO:0000256" key="1">
    <source>
        <dbReference type="SAM" id="MobiDB-lite"/>
    </source>
</evidence>
<protein>
    <submittedName>
        <fullName evidence="3">Uncharacterized protein</fullName>
    </submittedName>
</protein>
<gene>
    <name evidence="3" type="ORF">PEVE_00010707</name>
</gene>
<keyword evidence="4" id="KW-1185">Reference proteome</keyword>
<feature type="region of interest" description="Disordered" evidence="1">
    <location>
        <begin position="365"/>
        <end position="410"/>
    </location>
</feature>
<proteinExistence type="predicted"/>
<dbReference type="EMBL" id="CALNXI010001763">
    <property type="protein sequence ID" value="CAH3176550.1"/>
    <property type="molecule type" value="Genomic_DNA"/>
</dbReference>
<dbReference type="Proteomes" id="UP001159427">
    <property type="component" value="Unassembled WGS sequence"/>
</dbReference>
<keyword evidence="2" id="KW-1133">Transmembrane helix</keyword>
<organism evidence="3 4">
    <name type="scientific">Porites evermanni</name>
    <dbReference type="NCBI Taxonomy" id="104178"/>
    <lineage>
        <taxon>Eukaryota</taxon>
        <taxon>Metazoa</taxon>
        <taxon>Cnidaria</taxon>
        <taxon>Anthozoa</taxon>
        <taxon>Hexacorallia</taxon>
        <taxon>Scleractinia</taxon>
        <taxon>Fungiina</taxon>
        <taxon>Poritidae</taxon>
        <taxon>Porites</taxon>
    </lineage>
</organism>
<feature type="transmembrane region" description="Helical" evidence="2">
    <location>
        <begin position="799"/>
        <end position="820"/>
    </location>
</feature>
<evidence type="ECO:0000313" key="3">
    <source>
        <dbReference type="EMBL" id="CAH3176550.1"/>
    </source>
</evidence>
<reference evidence="3 4" key="1">
    <citation type="submission" date="2022-05" db="EMBL/GenBank/DDBJ databases">
        <authorList>
            <consortium name="Genoscope - CEA"/>
            <person name="William W."/>
        </authorList>
    </citation>
    <scope>NUCLEOTIDE SEQUENCE [LARGE SCALE GENOMIC DNA]</scope>
</reference>
<feature type="compositionally biased region" description="Polar residues" evidence="1">
    <location>
        <begin position="381"/>
        <end position="400"/>
    </location>
</feature>
<sequence length="1085" mass="124218">SEEPDHVPLHSSQRVNVTPVFDIPRTATSRGSSDSRSTLVTLPSSVSSGKDRDVILNEYFDETGLVKVIETWIKQLSHEVELPYNPYPALVQQARQHTEQYHMFEEDIGTIKEKFEGEVFSIGGYVFRTQDSPARWGLQTILRTINTESLTQYDWLLSSMNTEVSNDDAEDYSYVVQKPFPILVGPCIFAGSLYPLGEEDSINVRMEYSINGPQENYAYELFAKAVWNDIQMMQEAEVHILLGVTVPVEDVHHRGNWVKEFWTSSSIDEIQDQFLILLRSAAAAQKILEAQCMFKLQPESRLYRRGHKQYHLIFLKTEEGRSTCRSSVPYQSAHEGVFVSRFHIKEYFSWFSSLELGTQQISVTPTNAARGGRSRRKRDTSSMQLQPRTVSRISNQTGSTAHGDMDSPTRGPYSEDILDSIRAHFREQIFELGEKMNFMKMIHYVILLVLLNKEDADEQTACLVEAYRLLRSTAYQLHLVMQQNIVIQDLITFFSSRELVASDVVQAHFLAYRHSLKNFFSSCLREKSSDLLYHGQVLIKMLDSMTVINPYLRGKTRTGTLPLTSEVSKALEVVNRYCETIFLGLLDDALFQCSCLKKYFPSVRNSNSFIVQQRFKHGAERLDIINQGNLVLDVVAQAKTIAAPSAITKETVLLQYFVDSKLDQVFHEFLVDLVTDEEFIPPNPYPRLTTHLTVAAIRMELFGEKRTKLLSKLVSGSVQSIDSQSFVSHIPGIEAYGLVSAIATLDGKQYNYLRSKLHILVNKVNTRTTISGFKTLIDKEHQLSLKSKGYLNRFLFSPWLFPSNCDYMFALILFFFYFLVYDHLMELSEKEGVLFLGIFLGGESLRRSLHDIVAPQRKKAFLTQIIATVTSKQPLYLRVYVTLDWRLVMVKKSFLLHFWQQDHGYERFYIAGSDPLSLYRSVFSNQEVALLYTSFCGPQDDTDPCKGENLALSLVHVDHYIERAKEEESLLSVYRWLLVKSLISQHQSYLVDGWYMLNSVAFQLEYLSTLNKTLQNLVNEELSRSFRPVLEDDDRTSLLDASVLSTMVTAYTDKIERVLNRGTSLAPSALLLRLRGNVRIIFLPV</sequence>
<comment type="caution">
    <text evidence="3">The sequence shown here is derived from an EMBL/GenBank/DDBJ whole genome shotgun (WGS) entry which is preliminary data.</text>
</comment>
<keyword evidence="2" id="KW-0472">Membrane</keyword>
<feature type="non-terminal residue" evidence="3">
    <location>
        <position position="1"/>
    </location>
</feature>
<keyword evidence="2" id="KW-0812">Transmembrane</keyword>
<accession>A0ABN8RFC5</accession>
<name>A0ABN8RFC5_9CNID</name>